<dbReference type="InterPro" id="IPR051961">
    <property type="entry name" value="Fungal_Metabolite_Diox"/>
</dbReference>
<dbReference type="Gene3D" id="2.60.120.620">
    <property type="entry name" value="q2cbj1_9rhob like domain"/>
    <property type="match status" value="1"/>
</dbReference>
<dbReference type="PANTHER" id="PTHR37563">
    <property type="entry name" value="PHYTANOYL-COA DIOXYGENASE FAMILY PROTEIN (AFU_ORTHOLOGUE AFUA_2G03330)"/>
    <property type="match status" value="1"/>
</dbReference>
<gene>
    <name evidence="1" type="ORF">AB1Y20_015672</name>
</gene>
<evidence type="ECO:0000313" key="1">
    <source>
        <dbReference type="EMBL" id="KAL1526983.1"/>
    </source>
</evidence>
<dbReference type="Pfam" id="PF05721">
    <property type="entry name" value="PhyH"/>
    <property type="match status" value="1"/>
</dbReference>
<dbReference type="InterPro" id="IPR008775">
    <property type="entry name" value="Phytyl_CoA_dOase-like"/>
</dbReference>
<organism evidence="1 2">
    <name type="scientific">Prymnesium parvum</name>
    <name type="common">Toxic golden alga</name>
    <dbReference type="NCBI Taxonomy" id="97485"/>
    <lineage>
        <taxon>Eukaryota</taxon>
        <taxon>Haptista</taxon>
        <taxon>Haptophyta</taxon>
        <taxon>Prymnesiophyceae</taxon>
        <taxon>Prymnesiales</taxon>
        <taxon>Prymnesiaceae</taxon>
        <taxon>Prymnesium</taxon>
    </lineage>
</organism>
<proteinExistence type="predicted"/>
<name>A0AB34JXT9_PRYPA</name>
<protein>
    <recommendedName>
        <fullName evidence="3">Phytanoyl-CoA dioxygenase family protein</fullName>
    </recommendedName>
</protein>
<dbReference type="AlphaFoldDB" id="A0AB34JXT9"/>
<evidence type="ECO:0000313" key="2">
    <source>
        <dbReference type="Proteomes" id="UP001515480"/>
    </source>
</evidence>
<keyword evidence="2" id="KW-1185">Reference proteome</keyword>
<reference evidence="1 2" key="1">
    <citation type="journal article" date="2024" name="Science">
        <title>Giant polyketide synthase enzymes in the biosynthesis of giant marine polyether toxins.</title>
        <authorList>
            <person name="Fallon T.R."/>
            <person name="Shende V.V."/>
            <person name="Wierzbicki I.H."/>
            <person name="Pendleton A.L."/>
            <person name="Watervoot N.F."/>
            <person name="Auber R.P."/>
            <person name="Gonzalez D.J."/>
            <person name="Wisecaver J.H."/>
            <person name="Moore B.S."/>
        </authorList>
    </citation>
    <scope>NUCLEOTIDE SEQUENCE [LARGE SCALE GENOMIC DNA]</scope>
    <source>
        <strain evidence="1 2">12B1</strain>
    </source>
</reference>
<dbReference type="SUPFAM" id="SSF51197">
    <property type="entry name" value="Clavaminate synthase-like"/>
    <property type="match status" value="1"/>
</dbReference>
<accession>A0AB34JXT9</accession>
<dbReference type="PANTHER" id="PTHR37563:SF2">
    <property type="entry name" value="PHYTANOYL-COA DIOXYGENASE FAMILY PROTEIN (AFU_ORTHOLOGUE AFUA_2G03330)"/>
    <property type="match status" value="1"/>
</dbReference>
<dbReference type="EMBL" id="JBGBPQ010000003">
    <property type="protein sequence ID" value="KAL1526983.1"/>
    <property type="molecule type" value="Genomic_DNA"/>
</dbReference>
<evidence type="ECO:0008006" key="3">
    <source>
        <dbReference type="Google" id="ProtNLM"/>
    </source>
</evidence>
<sequence length="351" mass="38778">MRRASLLASDPPRRASRPLLQTRVSPAALCHLPAGSPRAVLAALLALLSSLPPAEGLHARTHAIELRDRGFTVIRDAPVGKQLASRVAGDCSDALESYLERVAAAGCDPIERLYSFSEICHRQRLRWDIKLPDSARWRTLCSDAMAAASHVIEELHSLPVHEDDRGLRVPNGLLPARPRALMAGAVISRAGATMQRFHADAPAEGLHARLSSKFPRHRLFTIFIPLVDIAEDADGTQFWPGSHLHRSGLPRYEEAIERSGALENDELALSEMEAPACPAGGLIVYDYRTFHRGLHSIGRERPVAYVLCSTGGASVWSGYKFPKLEIEHAHTLDVDLNFPRWEELQRMGFRL</sequence>
<comment type="caution">
    <text evidence="1">The sequence shown here is derived from an EMBL/GenBank/DDBJ whole genome shotgun (WGS) entry which is preliminary data.</text>
</comment>
<dbReference type="Proteomes" id="UP001515480">
    <property type="component" value="Unassembled WGS sequence"/>
</dbReference>